<evidence type="ECO:0000313" key="3">
    <source>
        <dbReference type="Proteomes" id="UP001174136"/>
    </source>
</evidence>
<comment type="caution">
    <text evidence="2">The sequence shown here is derived from an EMBL/GenBank/DDBJ whole genome shotgun (WGS) entry which is preliminary data.</text>
</comment>
<protein>
    <submittedName>
        <fullName evidence="2">Uncharacterized protein</fullName>
    </submittedName>
</protein>
<feature type="compositionally biased region" description="Basic and acidic residues" evidence="1">
    <location>
        <begin position="1"/>
        <end position="11"/>
    </location>
</feature>
<gene>
    <name evidence="2" type="ORF">N1851_030470</name>
</gene>
<feature type="region of interest" description="Disordered" evidence="1">
    <location>
        <begin position="65"/>
        <end position="243"/>
    </location>
</feature>
<accession>A0AA47NQ21</accession>
<evidence type="ECO:0000256" key="1">
    <source>
        <dbReference type="SAM" id="MobiDB-lite"/>
    </source>
</evidence>
<dbReference type="EMBL" id="JAOPHQ010005765">
    <property type="protein sequence ID" value="KAK0133971.1"/>
    <property type="molecule type" value="Genomic_DNA"/>
</dbReference>
<feature type="region of interest" description="Disordered" evidence="1">
    <location>
        <begin position="1"/>
        <end position="37"/>
    </location>
</feature>
<feature type="compositionally biased region" description="Basic and acidic residues" evidence="1">
    <location>
        <begin position="222"/>
        <end position="237"/>
    </location>
</feature>
<organism evidence="2 3">
    <name type="scientific">Merluccius polli</name>
    <name type="common">Benguela hake</name>
    <name type="synonym">Merluccius cadenati</name>
    <dbReference type="NCBI Taxonomy" id="89951"/>
    <lineage>
        <taxon>Eukaryota</taxon>
        <taxon>Metazoa</taxon>
        <taxon>Chordata</taxon>
        <taxon>Craniata</taxon>
        <taxon>Vertebrata</taxon>
        <taxon>Euteleostomi</taxon>
        <taxon>Actinopterygii</taxon>
        <taxon>Neopterygii</taxon>
        <taxon>Teleostei</taxon>
        <taxon>Neoteleostei</taxon>
        <taxon>Acanthomorphata</taxon>
        <taxon>Zeiogadaria</taxon>
        <taxon>Gadariae</taxon>
        <taxon>Gadiformes</taxon>
        <taxon>Gadoidei</taxon>
        <taxon>Merlucciidae</taxon>
        <taxon>Merluccius</taxon>
    </lineage>
</organism>
<reference evidence="2" key="1">
    <citation type="journal article" date="2023" name="Front. Mar. Sci.">
        <title>A new Merluccius polli reference genome to investigate the effects of global change in West African waters.</title>
        <authorList>
            <person name="Mateo J.L."/>
            <person name="Blanco-Fernandez C."/>
            <person name="Garcia-Vazquez E."/>
            <person name="Machado-Schiaffino G."/>
        </authorList>
    </citation>
    <scope>NUCLEOTIDE SEQUENCE</scope>
    <source>
        <strain evidence="2">C29</strain>
        <tissue evidence="2">Fin</tissue>
    </source>
</reference>
<evidence type="ECO:0000313" key="2">
    <source>
        <dbReference type="EMBL" id="KAK0133971.1"/>
    </source>
</evidence>
<feature type="compositionally biased region" description="Acidic residues" evidence="1">
    <location>
        <begin position="96"/>
        <end position="106"/>
    </location>
</feature>
<dbReference type="Proteomes" id="UP001174136">
    <property type="component" value="Unassembled WGS sequence"/>
</dbReference>
<name>A0AA47NQ21_MERPO</name>
<sequence>MSDPKQEREATEEPPPQEIPDPHQEQRGSTGEHPWENRYENLWVEVEKREVKSTFRDVAAELKQKFGELARPSSSPDLAIPGQEPSRPEFPAVDEMSSDEEEEEGEPIMRPMAMARSAALRTIPEQRESGPEDSLSEPSTQACEAPDSDQDHDHGGGGGDDDITARDPGLLSEGPGISQRSRSPSPPPSVGSHTTDDGDSKDTLLSPVVTGPDPGSEIKPPSSEDDRWRAVDQERWSHAGLSE</sequence>
<dbReference type="AlphaFoldDB" id="A0AA47NQ21"/>
<keyword evidence="3" id="KW-1185">Reference proteome</keyword>
<proteinExistence type="predicted"/>